<name>A0ABV8X0N7_9LACT</name>
<keyword evidence="3" id="KW-1185">Reference proteome</keyword>
<feature type="transmembrane region" description="Helical" evidence="1">
    <location>
        <begin position="457"/>
        <end position="477"/>
    </location>
</feature>
<accession>A0ABV8X0N7</accession>
<dbReference type="Proteomes" id="UP001595817">
    <property type="component" value="Unassembled WGS sequence"/>
</dbReference>
<comment type="caution">
    <text evidence="2">The sequence shown here is derived from an EMBL/GenBank/DDBJ whole genome shotgun (WGS) entry which is preliminary data.</text>
</comment>
<protein>
    <submittedName>
        <fullName evidence="2">Uncharacterized protein</fullName>
    </submittedName>
</protein>
<keyword evidence="1" id="KW-0812">Transmembrane</keyword>
<dbReference type="EMBL" id="JBHSEC010000001">
    <property type="protein sequence ID" value="MFC4409050.1"/>
    <property type="molecule type" value="Genomic_DNA"/>
</dbReference>
<feature type="transmembrane region" description="Helical" evidence="1">
    <location>
        <begin position="380"/>
        <end position="404"/>
    </location>
</feature>
<evidence type="ECO:0000313" key="3">
    <source>
        <dbReference type="Proteomes" id="UP001595817"/>
    </source>
</evidence>
<gene>
    <name evidence="2" type="ORF">ACFOZY_01230</name>
</gene>
<evidence type="ECO:0000256" key="1">
    <source>
        <dbReference type="SAM" id="Phobius"/>
    </source>
</evidence>
<proteinExistence type="predicted"/>
<keyword evidence="1" id="KW-0472">Membrane</keyword>
<organism evidence="2 3">
    <name type="scientific">Chungangia koreensis</name>
    <dbReference type="NCBI Taxonomy" id="752657"/>
    <lineage>
        <taxon>Bacteria</taxon>
        <taxon>Bacillati</taxon>
        <taxon>Bacillota</taxon>
        <taxon>Bacilli</taxon>
        <taxon>Lactobacillales</taxon>
        <taxon>Chungangia</taxon>
    </lineage>
</organism>
<feature type="transmembrane region" description="Helical" evidence="1">
    <location>
        <begin position="489"/>
        <end position="509"/>
    </location>
</feature>
<sequence length="510" mass="57704">MKKIIAVGSLIVLLVIAFQYYITLKGQTALPSEGWSRPYSIDVNPSNYNGIQSVSSEDGQTISLVDLSKSLTVLNCDDDMVCEENRKFEKIDTYKNTWSDHSNTYYIQNEKLMHWNEGDEQVIAEPVADFMVSEQLIYYWNNDNEVSIADRNTLKVNAQFKADQTIYSIETDGQQIFVVLKDIEGSKYTVHLYDGELIKLFEFPIRQAEALLDVKIVADEGYQLLLQKQVTEGGGRTISYYTAPFDHLKSEPAISLKKLKFTDAETGAKLLDVINAEPFYGKDGPRLTFSAAMFDPKGEKVHKIYTADYDKDAIVGTAVTKKGGLFSRPLQINDDTILFLKLDAKDRYLNYASAKKEKLAESSGIMEGDFKASAYQLITLMMNGIMLLLLSIIWLLPGLAIVYSAQSIWRRFSNQVPYKSLVAVYVIALLIFQVFGFFKMMNEAAIIYNIPFITQPWQLVALHAISMVLTLLPLLIAKMKVTEDEFNTIILYTTLMNLTTLFLLIGPYIL</sequence>
<dbReference type="RefSeq" id="WP_378151395.1">
    <property type="nucleotide sequence ID" value="NZ_JBHSEC010000001.1"/>
</dbReference>
<feature type="transmembrane region" description="Helical" evidence="1">
    <location>
        <begin position="416"/>
        <end position="437"/>
    </location>
</feature>
<reference evidence="3" key="1">
    <citation type="journal article" date="2019" name="Int. J. Syst. Evol. Microbiol.">
        <title>The Global Catalogue of Microorganisms (GCM) 10K type strain sequencing project: providing services to taxonomists for standard genome sequencing and annotation.</title>
        <authorList>
            <consortium name="The Broad Institute Genomics Platform"/>
            <consortium name="The Broad Institute Genome Sequencing Center for Infectious Disease"/>
            <person name="Wu L."/>
            <person name="Ma J."/>
        </authorList>
    </citation>
    <scope>NUCLEOTIDE SEQUENCE [LARGE SCALE GENOMIC DNA]</scope>
    <source>
        <strain evidence="3">CCUG 59778</strain>
    </source>
</reference>
<keyword evidence="1" id="KW-1133">Transmembrane helix</keyword>
<evidence type="ECO:0000313" key="2">
    <source>
        <dbReference type="EMBL" id="MFC4409050.1"/>
    </source>
</evidence>
<dbReference type="InterPro" id="IPR011048">
    <property type="entry name" value="Haem_d1_sf"/>
</dbReference>
<dbReference type="SUPFAM" id="SSF51004">
    <property type="entry name" value="C-terminal (heme d1) domain of cytochrome cd1-nitrite reductase"/>
    <property type="match status" value="1"/>
</dbReference>